<keyword evidence="4" id="KW-1185">Reference proteome</keyword>
<feature type="compositionally biased region" description="Acidic residues" evidence="2">
    <location>
        <begin position="487"/>
        <end position="497"/>
    </location>
</feature>
<feature type="compositionally biased region" description="Basic and acidic residues" evidence="2">
    <location>
        <begin position="498"/>
        <end position="509"/>
    </location>
</feature>
<feature type="coiled-coil region" evidence="1">
    <location>
        <begin position="276"/>
        <end position="307"/>
    </location>
</feature>
<evidence type="ECO:0000313" key="3">
    <source>
        <dbReference type="EMBL" id="KAK1708441.1"/>
    </source>
</evidence>
<dbReference type="EMBL" id="JAHMHS010000194">
    <property type="protein sequence ID" value="KAK1708441.1"/>
    <property type="molecule type" value="Genomic_DNA"/>
</dbReference>
<evidence type="ECO:0000256" key="1">
    <source>
        <dbReference type="SAM" id="Coils"/>
    </source>
</evidence>
<comment type="caution">
    <text evidence="3">The sequence shown here is derived from an EMBL/GenBank/DDBJ whole genome shotgun (WGS) entry which is preliminary data.</text>
</comment>
<gene>
    <name evidence="3" type="ORF">BDZ83DRAFT_797472</name>
</gene>
<evidence type="ECO:0000256" key="2">
    <source>
        <dbReference type="SAM" id="MobiDB-lite"/>
    </source>
</evidence>
<dbReference type="GeneID" id="85399792"/>
<dbReference type="RefSeq" id="XP_060358319.1">
    <property type="nucleotide sequence ID" value="XM_060515894.1"/>
</dbReference>
<reference evidence="3" key="1">
    <citation type="submission" date="2021-12" db="EMBL/GenBank/DDBJ databases">
        <title>Comparative genomics, transcriptomics and evolutionary studies reveal genomic signatures of adaptation to plant cell wall in hemibiotrophic fungi.</title>
        <authorList>
            <consortium name="DOE Joint Genome Institute"/>
            <person name="Baroncelli R."/>
            <person name="Diaz J.F."/>
            <person name="Benocci T."/>
            <person name="Peng M."/>
            <person name="Battaglia E."/>
            <person name="Haridas S."/>
            <person name="Andreopoulos W."/>
            <person name="Labutti K."/>
            <person name="Pangilinan J."/>
            <person name="Floch G.L."/>
            <person name="Makela M.R."/>
            <person name="Henrissat B."/>
            <person name="Grigoriev I.V."/>
            <person name="Crouch J.A."/>
            <person name="De Vries R.P."/>
            <person name="Sukno S.A."/>
            <person name="Thon M.R."/>
        </authorList>
    </citation>
    <scope>NUCLEOTIDE SEQUENCE</scope>
    <source>
        <strain evidence="3">CBS 112980</strain>
    </source>
</reference>
<proteinExistence type="predicted"/>
<keyword evidence="1" id="KW-0175">Coiled coil</keyword>
<organism evidence="3 4">
    <name type="scientific">Glomerella acutata</name>
    <name type="common">Colletotrichum acutatum</name>
    <dbReference type="NCBI Taxonomy" id="27357"/>
    <lineage>
        <taxon>Eukaryota</taxon>
        <taxon>Fungi</taxon>
        <taxon>Dikarya</taxon>
        <taxon>Ascomycota</taxon>
        <taxon>Pezizomycotina</taxon>
        <taxon>Sordariomycetes</taxon>
        <taxon>Hypocreomycetidae</taxon>
        <taxon>Glomerellales</taxon>
        <taxon>Glomerellaceae</taxon>
        <taxon>Colletotrichum</taxon>
        <taxon>Colletotrichum acutatum species complex</taxon>
    </lineage>
</organism>
<sequence length="509" mass="55597">MDTDVGDGDRVEVMKEELKGGPVTDVTLDVAETSVGMVDDGISDREDSVAVDDGKVASDAKLSVAVAAFVVDAKVVDDNIFGKSVATDMEVRSEIGVELKELVLWLAWMEGGPDIVLVTKSEEGACVIEEAGFETELTLLVNEFEVDAEVDDGNIEELLVGSALPEDATVVPARDVVLKEKVLFVNEVLVLGSRLVRRSENVPLELDVENVVESEEVNVTSVPVLESSSVVELLLKVGMSVDDREVADKTDVTERELVDDRELTDETELVKDKEEVDSVELELVGYVEELENLVERVVVEIELLSSSVVEDVEVVELRSEEEIEEENEFVGSVNIVGSVLDVVVSAADVDDVRKNEEVEEIVVFANGPPVDVEESCALLLTSMLVFVMDSEEVKDDVGVAVDGKVNKELDELEEVEVDKETNVVEKKVGSDEVDDWKDDKGEENDEKEGKDEVDAGSEAEEDIDREVEEELEEEVKDVSVVNSELVGEIEDSEDEADDKVKDEAGSEAE</sequence>
<dbReference type="AlphaFoldDB" id="A0AAD8UAM4"/>
<feature type="compositionally biased region" description="Acidic residues" evidence="2">
    <location>
        <begin position="431"/>
        <end position="446"/>
    </location>
</feature>
<accession>A0AAD8UAM4</accession>
<dbReference type="Proteomes" id="UP001244207">
    <property type="component" value="Unassembled WGS sequence"/>
</dbReference>
<protein>
    <submittedName>
        <fullName evidence="3">Uncharacterized protein</fullName>
    </submittedName>
</protein>
<feature type="region of interest" description="Disordered" evidence="2">
    <location>
        <begin position="424"/>
        <end position="509"/>
    </location>
</feature>
<evidence type="ECO:0000313" key="4">
    <source>
        <dbReference type="Proteomes" id="UP001244207"/>
    </source>
</evidence>
<feature type="compositionally biased region" description="Acidic residues" evidence="2">
    <location>
        <begin position="454"/>
        <end position="475"/>
    </location>
</feature>
<name>A0AAD8UAM4_GLOAC</name>